<sequence length="287" mass="30525">MRAGYNAANPAFNPPTPDLASVENSTAPGDGAGQPDVPIRIYRPRFAPAVAPALVFFHGGGWVMGDLESHDALCRIVAARSDAVVIAVDYRLAPEHRFPAAVEDCEHAWRYIAENARRLDVDPARLAVGGDSAGGNLAAVIARRLRDAGGAQPVFQALIYPATDFTAEGGSLVENATGYFLTKAAIDLVSSMYVPDAGARRNPDASPLLADDLSGLPPALVQVAGYDPLRDEGVAYADRLREAGVTVELIEYPTVVHGFMRMIKPVAMAQAALDDYAAALRRVFREA</sequence>
<dbReference type="InterPro" id="IPR013094">
    <property type="entry name" value="AB_hydrolase_3"/>
</dbReference>
<dbReference type="GO" id="GO:0016787">
    <property type="term" value="F:hydrolase activity"/>
    <property type="evidence" value="ECO:0007669"/>
    <property type="project" value="UniProtKB-KW"/>
</dbReference>
<dbReference type="PROSITE" id="PS01173">
    <property type="entry name" value="LIPASE_GDXG_HIS"/>
    <property type="match status" value="1"/>
</dbReference>
<dbReference type="Proteomes" id="UP000229498">
    <property type="component" value="Unassembled WGS sequence"/>
</dbReference>
<protein>
    <submittedName>
        <fullName evidence="5">Acetyl hydrolase</fullName>
    </submittedName>
</protein>
<reference evidence="5 6" key="1">
    <citation type="submission" date="2017-11" db="EMBL/GenBank/DDBJ databases">
        <title>Draft genome sequence of Rhizobiales bacterium SY3-13.</title>
        <authorList>
            <person name="Sun C."/>
        </authorList>
    </citation>
    <scope>NUCLEOTIDE SEQUENCE [LARGE SCALE GENOMIC DNA]</scope>
    <source>
        <strain evidence="5 6">SY3-13</strain>
    </source>
</reference>
<evidence type="ECO:0000313" key="5">
    <source>
        <dbReference type="EMBL" id="PJK27651.1"/>
    </source>
</evidence>
<accession>A0A2M9FW23</accession>
<dbReference type="PANTHER" id="PTHR48081:SF8">
    <property type="entry name" value="ALPHA_BETA HYDROLASE FOLD-3 DOMAIN-CONTAINING PROTEIN-RELATED"/>
    <property type="match status" value="1"/>
</dbReference>
<comment type="similarity">
    <text evidence="1">Belongs to the 'GDXG' lipolytic enzyme family.</text>
</comment>
<dbReference type="EMBL" id="PHIG01000063">
    <property type="protein sequence ID" value="PJK27651.1"/>
    <property type="molecule type" value="Genomic_DNA"/>
</dbReference>
<dbReference type="InterPro" id="IPR002168">
    <property type="entry name" value="Lipase_GDXG_HIS_AS"/>
</dbReference>
<evidence type="ECO:0000256" key="3">
    <source>
        <dbReference type="SAM" id="MobiDB-lite"/>
    </source>
</evidence>
<dbReference type="PANTHER" id="PTHR48081">
    <property type="entry name" value="AB HYDROLASE SUPERFAMILY PROTEIN C4A8.06C"/>
    <property type="match status" value="1"/>
</dbReference>
<dbReference type="InterPro" id="IPR029058">
    <property type="entry name" value="AB_hydrolase_fold"/>
</dbReference>
<dbReference type="AlphaFoldDB" id="A0A2M9FW23"/>
<evidence type="ECO:0000256" key="2">
    <source>
        <dbReference type="ARBA" id="ARBA00022801"/>
    </source>
</evidence>
<dbReference type="Pfam" id="PF07859">
    <property type="entry name" value="Abhydrolase_3"/>
    <property type="match status" value="1"/>
</dbReference>
<keyword evidence="2 5" id="KW-0378">Hydrolase</keyword>
<dbReference type="FunFam" id="3.40.50.1820:FF:000089">
    <property type="entry name" value="Alpha/beta hydrolase"/>
    <property type="match status" value="1"/>
</dbReference>
<keyword evidence="6" id="KW-1185">Reference proteome</keyword>
<proteinExistence type="inferred from homology"/>
<dbReference type="OrthoDB" id="9806180at2"/>
<dbReference type="Gene3D" id="3.40.50.1820">
    <property type="entry name" value="alpha/beta hydrolase"/>
    <property type="match status" value="1"/>
</dbReference>
<feature type="compositionally biased region" description="Low complexity" evidence="3">
    <location>
        <begin position="1"/>
        <end position="11"/>
    </location>
</feature>
<name>A0A2M9FW23_9PROT</name>
<evidence type="ECO:0000256" key="1">
    <source>
        <dbReference type="ARBA" id="ARBA00010515"/>
    </source>
</evidence>
<evidence type="ECO:0000259" key="4">
    <source>
        <dbReference type="Pfam" id="PF07859"/>
    </source>
</evidence>
<organism evidence="5 6">
    <name type="scientific">Minwuia thermotolerans</name>
    <dbReference type="NCBI Taxonomy" id="2056226"/>
    <lineage>
        <taxon>Bacteria</taxon>
        <taxon>Pseudomonadati</taxon>
        <taxon>Pseudomonadota</taxon>
        <taxon>Alphaproteobacteria</taxon>
        <taxon>Minwuiales</taxon>
        <taxon>Minwuiaceae</taxon>
        <taxon>Minwuia</taxon>
    </lineage>
</organism>
<feature type="region of interest" description="Disordered" evidence="3">
    <location>
        <begin position="1"/>
        <end position="34"/>
    </location>
</feature>
<comment type="caution">
    <text evidence="5">The sequence shown here is derived from an EMBL/GenBank/DDBJ whole genome shotgun (WGS) entry which is preliminary data.</text>
</comment>
<dbReference type="InterPro" id="IPR050300">
    <property type="entry name" value="GDXG_lipolytic_enzyme"/>
</dbReference>
<dbReference type="SUPFAM" id="SSF53474">
    <property type="entry name" value="alpha/beta-Hydrolases"/>
    <property type="match status" value="1"/>
</dbReference>
<evidence type="ECO:0000313" key="6">
    <source>
        <dbReference type="Proteomes" id="UP000229498"/>
    </source>
</evidence>
<gene>
    <name evidence="5" type="ORF">CVT23_22105</name>
</gene>
<feature type="domain" description="Alpha/beta hydrolase fold-3" evidence="4">
    <location>
        <begin position="54"/>
        <end position="260"/>
    </location>
</feature>